<evidence type="ECO:0000313" key="3">
    <source>
        <dbReference type="EMBL" id="MBC5695684.1"/>
    </source>
</evidence>
<dbReference type="EMBL" id="JACOPK010000005">
    <property type="protein sequence ID" value="MBC5695684.1"/>
    <property type="molecule type" value="Genomic_DNA"/>
</dbReference>
<evidence type="ECO:0000256" key="1">
    <source>
        <dbReference type="SAM" id="MobiDB-lite"/>
    </source>
</evidence>
<proteinExistence type="predicted"/>
<evidence type="ECO:0000259" key="2">
    <source>
        <dbReference type="Pfam" id="PF00239"/>
    </source>
</evidence>
<dbReference type="Gene3D" id="3.40.50.1390">
    <property type="entry name" value="Resolvase, N-terminal catalytic domain"/>
    <property type="match status" value="1"/>
</dbReference>
<feature type="compositionally biased region" description="Basic and acidic residues" evidence="1">
    <location>
        <begin position="104"/>
        <end position="121"/>
    </location>
</feature>
<sequence length="172" mass="19943">MGAHESEIFIDVCGHRKSSRSSLAMLKRIGLREGDRLTIPTLYCLSDLKKGLADELNWLRQHGIQLRIADIPMTMRCSDETEQRLASEMLYQVIDATVLKEREEKRQKQSEGIRAAQEKGVHIGRKPKERGTEFETLKQQWQRGEISLREAGRRLGVTHQTFKKWVEEPEED</sequence>
<dbReference type="InterPro" id="IPR036162">
    <property type="entry name" value="Resolvase-like_N_sf"/>
</dbReference>
<dbReference type="Proteomes" id="UP000641741">
    <property type="component" value="Unassembled WGS sequence"/>
</dbReference>
<gene>
    <name evidence="3" type="ORF">H8S02_06965</name>
</gene>
<evidence type="ECO:0000313" key="4">
    <source>
        <dbReference type="Proteomes" id="UP000641741"/>
    </source>
</evidence>
<dbReference type="SUPFAM" id="SSF53041">
    <property type="entry name" value="Resolvase-like"/>
    <property type="match status" value="1"/>
</dbReference>
<name>A0ABR7GN00_9FIRM</name>
<dbReference type="Pfam" id="PF00239">
    <property type="entry name" value="Resolvase"/>
    <property type="match status" value="1"/>
</dbReference>
<keyword evidence="4" id="KW-1185">Reference proteome</keyword>
<dbReference type="InterPro" id="IPR006119">
    <property type="entry name" value="Resolv_N"/>
</dbReference>
<comment type="caution">
    <text evidence="3">The sequence shown here is derived from an EMBL/GenBank/DDBJ whole genome shotgun (WGS) entry which is preliminary data.</text>
</comment>
<feature type="region of interest" description="Disordered" evidence="1">
    <location>
        <begin position="104"/>
        <end position="136"/>
    </location>
</feature>
<protein>
    <submittedName>
        <fullName evidence="3">Recombinase family protein</fullName>
    </submittedName>
</protein>
<accession>A0ABR7GN00</accession>
<feature type="domain" description="Resolvase/invertase-type recombinase catalytic" evidence="2">
    <location>
        <begin position="8"/>
        <end position="121"/>
    </location>
</feature>
<organism evidence="3 4">
    <name type="scientific">Agathobaculum hominis</name>
    <dbReference type="NCBI Taxonomy" id="2763014"/>
    <lineage>
        <taxon>Bacteria</taxon>
        <taxon>Bacillati</taxon>
        <taxon>Bacillota</taxon>
        <taxon>Clostridia</taxon>
        <taxon>Eubacteriales</taxon>
        <taxon>Butyricicoccaceae</taxon>
        <taxon>Agathobaculum</taxon>
    </lineage>
</organism>
<reference evidence="3 4" key="1">
    <citation type="submission" date="2020-08" db="EMBL/GenBank/DDBJ databases">
        <title>Genome public.</title>
        <authorList>
            <person name="Liu C."/>
            <person name="Sun Q."/>
        </authorList>
    </citation>
    <scope>NUCLEOTIDE SEQUENCE [LARGE SCALE GENOMIC DNA]</scope>
    <source>
        <strain evidence="3 4">M2</strain>
    </source>
</reference>